<sequence>MPELNVVRDSASIKDKMSQSSENHPQNFELRPRGSVSQGEVSISGEMHMLHPNRLATPMPQTTTTKPLAITVPENIRGEAARAEKAYQEGRYPSRSSAGAALPSSHRGRLP</sequence>
<proteinExistence type="predicted"/>
<protein>
    <submittedName>
        <fullName evidence="2">Uncharacterized protein</fullName>
    </submittedName>
</protein>
<evidence type="ECO:0000256" key="1">
    <source>
        <dbReference type="SAM" id="MobiDB-lite"/>
    </source>
</evidence>
<dbReference type="Proteomes" id="UP001454036">
    <property type="component" value="Unassembled WGS sequence"/>
</dbReference>
<dbReference type="AlphaFoldDB" id="A0AAV3R3M1"/>
<reference evidence="2 3" key="1">
    <citation type="submission" date="2024-01" db="EMBL/GenBank/DDBJ databases">
        <title>The complete chloroplast genome sequence of Lithospermum erythrorhizon: insights into the phylogenetic relationship among Boraginaceae species and the maternal lineages of purple gromwells.</title>
        <authorList>
            <person name="Okada T."/>
            <person name="Watanabe K."/>
        </authorList>
    </citation>
    <scope>NUCLEOTIDE SEQUENCE [LARGE SCALE GENOMIC DNA]</scope>
</reference>
<accession>A0AAV3R3M1</accession>
<feature type="compositionally biased region" description="Basic and acidic residues" evidence="1">
    <location>
        <begin position="77"/>
        <end position="88"/>
    </location>
</feature>
<gene>
    <name evidence="2" type="ORF">LIER_24243</name>
</gene>
<keyword evidence="3" id="KW-1185">Reference proteome</keyword>
<organism evidence="2 3">
    <name type="scientific">Lithospermum erythrorhizon</name>
    <name type="common">Purple gromwell</name>
    <name type="synonym">Lithospermum officinale var. erythrorhizon</name>
    <dbReference type="NCBI Taxonomy" id="34254"/>
    <lineage>
        <taxon>Eukaryota</taxon>
        <taxon>Viridiplantae</taxon>
        <taxon>Streptophyta</taxon>
        <taxon>Embryophyta</taxon>
        <taxon>Tracheophyta</taxon>
        <taxon>Spermatophyta</taxon>
        <taxon>Magnoliopsida</taxon>
        <taxon>eudicotyledons</taxon>
        <taxon>Gunneridae</taxon>
        <taxon>Pentapetalae</taxon>
        <taxon>asterids</taxon>
        <taxon>lamiids</taxon>
        <taxon>Boraginales</taxon>
        <taxon>Boraginaceae</taxon>
        <taxon>Boraginoideae</taxon>
        <taxon>Lithospermeae</taxon>
        <taxon>Lithospermum</taxon>
    </lineage>
</organism>
<dbReference type="EMBL" id="BAABME010007000">
    <property type="protein sequence ID" value="GAA0169858.1"/>
    <property type="molecule type" value="Genomic_DNA"/>
</dbReference>
<name>A0AAV3R3M1_LITER</name>
<evidence type="ECO:0000313" key="2">
    <source>
        <dbReference type="EMBL" id="GAA0169858.1"/>
    </source>
</evidence>
<feature type="region of interest" description="Disordered" evidence="1">
    <location>
        <begin position="1"/>
        <end position="48"/>
    </location>
</feature>
<evidence type="ECO:0000313" key="3">
    <source>
        <dbReference type="Proteomes" id="UP001454036"/>
    </source>
</evidence>
<feature type="region of interest" description="Disordered" evidence="1">
    <location>
        <begin position="77"/>
        <end position="111"/>
    </location>
</feature>
<comment type="caution">
    <text evidence="2">The sequence shown here is derived from an EMBL/GenBank/DDBJ whole genome shotgun (WGS) entry which is preliminary data.</text>
</comment>